<keyword evidence="3" id="KW-1185">Reference proteome</keyword>
<sequence>MKEKDGLVGILACRNLDDEVRSALRGSAYENIRAIFFDPHCSLPLPEWNKAFGEAYANLSAEVDQVCVLSCGCSFPVPEIGFSAHLRSPEMFLSKHELRSLSGPGVYMISSGFAGRYRSSFPCQISSPGEEKHLPDTGISRIVHLRTRDNGTADTGARELADRLSVSLAIVPVDLDLFSARLRETLASLELVALRERKMGQLKGLEEQVADYTMAFDLLKDIAAAATEKEVIRRIDHLFRLLFSPSVIKHSDTLYEEGASGLLLPVAYGGEVLLWFQIDHFAHPEFLDGYRNTADVLLPVLGLAIKNARTYQRLLDANAEKDQEISARKEVQEALSLANKKLNILTAITRHDILNDIMVASAYIDLASDFPMSDEVKTYFRQLDDRVCAIQHKIEFTRDYQDMGVQLPSWQDIGLYIDSIAPDILKVSSLRLENELSGLEIFADPMLDKVVHNLCQNAVFHAASASNLRFRALEDSGDLVICVSDDGPGVPDNKKESIFRPAFGRGHGFGLYLVSEILSITGITIAETGIAGTGAEFRIRVPSGRWRRGRMPPADF</sequence>
<feature type="domain" description="Histidine kinase" evidence="1">
    <location>
        <begin position="447"/>
        <end position="545"/>
    </location>
</feature>
<keyword evidence="2" id="KW-0808">Transferase</keyword>
<evidence type="ECO:0000313" key="2">
    <source>
        <dbReference type="EMBL" id="MCQ1539045.1"/>
    </source>
</evidence>
<keyword evidence="2" id="KW-0418">Kinase</keyword>
<dbReference type="Proteomes" id="UP001524383">
    <property type="component" value="Unassembled WGS sequence"/>
</dbReference>
<dbReference type="Gene3D" id="3.30.565.10">
    <property type="entry name" value="Histidine kinase-like ATPase, C-terminal domain"/>
    <property type="match status" value="1"/>
</dbReference>
<evidence type="ECO:0000313" key="3">
    <source>
        <dbReference type="Proteomes" id="UP001524383"/>
    </source>
</evidence>
<dbReference type="PROSITE" id="PS50109">
    <property type="entry name" value="HIS_KIN"/>
    <property type="match status" value="1"/>
</dbReference>
<dbReference type="InterPro" id="IPR005467">
    <property type="entry name" value="His_kinase_dom"/>
</dbReference>
<proteinExistence type="predicted"/>
<protein>
    <submittedName>
        <fullName evidence="2">Sensor histidine kinase</fullName>
    </submittedName>
</protein>
<dbReference type="InterPro" id="IPR004358">
    <property type="entry name" value="Sig_transdc_His_kin-like_C"/>
</dbReference>
<dbReference type="GO" id="GO:0016301">
    <property type="term" value="F:kinase activity"/>
    <property type="evidence" value="ECO:0007669"/>
    <property type="project" value="UniProtKB-KW"/>
</dbReference>
<dbReference type="AlphaFoldDB" id="A0ABD4TP33"/>
<dbReference type="Pfam" id="PF02518">
    <property type="entry name" value="HATPase_c"/>
    <property type="match status" value="1"/>
</dbReference>
<comment type="caution">
    <text evidence="2">The sequence shown here is derived from an EMBL/GenBank/DDBJ whole genome shotgun (WGS) entry which is preliminary data.</text>
</comment>
<dbReference type="PANTHER" id="PTHR43065">
    <property type="entry name" value="SENSOR HISTIDINE KINASE"/>
    <property type="match status" value="1"/>
</dbReference>
<organism evidence="2 3">
    <name type="scientific">Methanocalculus taiwanensis</name>
    <dbReference type="NCBI Taxonomy" id="106207"/>
    <lineage>
        <taxon>Archaea</taxon>
        <taxon>Methanobacteriati</taxon>
        <taxon>Methanobacteriota</taxon>
        <taxon>Stenosarchaea group</taxon>
        <taxon>Methanomicrobia</taxon>
        <taxon>Methanomicrobiales</taxon>
        <taxon>Methanocalculaceae</taxon>
        <taxon>Methanocalculus</taxon>
    </lineage>
</organism>
<accession>A0ABD4TP33</accession>
<dbReference type="InterPro" id="IPR036890">
    <property type="entry name" value="HATPase_C_sf"/>
</dbReference>
<dbReference type="InterPro" id="IPR003594">
    <property type="entry name" value="HATPase_dom"/>
</dbReference>
<dbReference type="SMART" id="SM00387">
    <property type="entry name" value="HATPase_c"/>
    <property type="match status" value="1"/>
</dbReference>
<name>A0ABD4TP33_9EURY</name>
<evidence type="ECO:0000259" key="1">
    <source>
        <dbReference type="PROSITE" id="PS50109"/>
    </source>
</evidence>
<dbReference type="EMBL" id="VOTZ01000018">
    <property type="protein sequence ID" value="MCQ1539045.1"/>
    <property type="molecule type" value="Genomic_DNA"/>
</dbReference>
<reference evidence="2 3" key="1">
    <citation type="submission" date="2019-08" db="EMBL/GenBank/DDBJ databases">
        <authorList>
            <person name="Chen S.-C."/>
            <person name="Lai M.-C."/>
            <person name="You Y.-T."/>
        </authorList>
    </citation>
    <scope>NUCLEOTIDE SEQUENCE [LARGE SCALE GENOMIC DNA]</scope>
    <source>
        <strain evidence="2 3">P2F9704a</strain>
    </source>
</reference>
<dbReference type="RefSeq" id="WP_255333008.1">
    <property type="nucleotide sequence ID" value="NZ_VOTZ01000018.1"/>
</dbReference>
<dbReference type="PRINTS" id="PR00344">
    <property type="entry name" value="BCTRLSENSOR"/>
</dbReference>
<dbReference type="SUPFAM" id="SSF55874">
    <property type="entry name" value="ATPase domain of HSP90 chaperone/DNA topoisomerase II/histidine kinase"/>
    <property type="match status" value="1"/>
</dbReference>
<gene>
    <name evidence="2" type="ORF">FTO68_08645</name>
</gene>